<keyword evidence="2" id="KW-1133">Transmembrane helix</keyword>
<dbReference type="PANTHER" id="PTHR36933">
    <property type="entry name" value="SLL0788 PROTEIN"/>
    <property type="match status" value="1"/>
</dbReference>
<keyword evidence="2" id="KW-0812">Transmembrane</keyword>
<keyword evidence="2" id="KW-0472">Membrane</keyword>
<feature type="region of interest" description="Disordered" evidence="1">
    <location>
        <begin position="1"/>
        <end position="22"/>
    </location>
</feature>
<dbReference type="STRING" id="471852.Tcur_2129"/>
<dbReference type="EMBL" id="CP001738">
    <property type="protein sequence ID" value="ACY97695.1"/>
    <property type="molecule type" value="Genomic_DNA"/>
</dbReference>
<dbReference type="Proteomes" id="UP000001918">
    <property type="component" value="Chromosome"/>
</dbReference>
<gene>
    <name evidence="4" type="ordered locus">Tcur_2129</name>
</gene>
<dbReference type="AlphaFoldDB" id="D1AEX0"/>
<evidence type="ECO:0000313" key="5">
    <source>
        <dbReference type="Proteomes" id="UP000001918"/>
    </source>
</evidence>
<keyword evidence="5" id="KW-1185">Reference proteome</keyword>
<proteinExistence type="predicted"/>
<sequence length="223" mass="23639">MSGAARAETAEHEEGVENAAPAAPRGRTLSLVLAGLVVLIAVAVVAAAALRPSVPGPDSPEAGFARDMSTHHAQAVQMSFMIRDASDDEKIRTLAYDIITTQSAQIGMMTAWLDAWKAPKVDPKGPMRWMSGHGGHGGGSGAAMPGMATDQQLKELESAEGKDAEVLFLKLMIAHHRGGVEMAEAVLARTDREEVERLARTMVEGQSAEIELMTSMLRERGAA</sequence>
<dbReference type="HOGENOM" id="CLU_074343_0_0_11"/>
<name>D1AEX0_THECD</name>
<dbReference type="InterPro" id="IPR012347">
    <property type="entry name" value="Ferritin-like"/>
</dbReference>
<dbReference type="KEGG" id="tcu:Tcur_2129"/>
<evidence type="ECO:0000256" key="1">
    <source>
        <dbReference type="SAM" id="MobiDB-lite"/>
    </source>
</evidence>
<evidence type="ECO:0000313" key="4">
    <source>
        <dbReference type="EMBL" id="ACY97695.1"/>
    </source>
</evidence>
<dbReference type="RefSeq" id="WP_012852479.1">
    <property type="nucleotide sequence ID" value="NC_013510.1"/>
</dbReference>
<feature type="transmembrane region" description="Helical" evidence="2">
    <location>
        <begin position="31"/>
        <end position="50"/>
    </location>
</feature>
<evidence type="ECO:0000259" key="3">
    <source>
        <dbReference type="Pfam" id="PF03713"/>
    </source>
</evidence>
<organism evidence="4 5">
    <name type="scientific">Thermomonospora curvata (strain ATCC 19995 / DSM 43183 / JCM 3096 / KCTC 9072 / NBRC 15933 / NCIMB 10081 / Henssen B9)</name>
    <dbReference type="NCBI Taxonomy" id="471852"/>
    <lineage>
        <taxon>Bacteria</taxon>
        <taxon>Bacillati</taxon>
        <taxon>Actinomycetota</taxon>
        <taxon>Actinomycetes</taxon>
        <taxon>Streptosporangiales</taxon>
        <taxon>Thermomonosporaceae</taxon>
        <taxon>Thermomonospora</taxon>
    </lineage>
</organism>
<dbReference type="InterPro" id="IPR005183">
    <property type="entry name" value="DUF305_CopM-like"/>
</dbReference>
<accession>D1AEX0</accession>
<dbReference type="eggNOG" id="COG3544">
    <property type="taxonomic scope" value="Bacteria"/>
</dbReference>
<evidence type="ECO:0000256" key="2">
    <source>
        <dbReference type="SAM" id="Phobius"/>
    </source>
</evidence>
<reference evidence="4 5" key="1">
    <citation type="journal article" date="2011" name="Stand. Genomic Sci.">
        <title>Complete genome sequence of Thermomonospora curvata type strain (B9).</title>
        <authorList>
            <person name="Chertkov O."/>
            <person name="Sikorski J."/>
            <person name="Nolan M."/>
            <person name="Lapidus A."/>
            <person name="Lucas S."/>
            <person name="Del Rio T.G."/>
            <person name="Tice H."/>
            <person name="Cheng J.F."/>
            <person name="Goodwin L."/>
            <person name="Pitluck S."/>
            <person name="Liolios K."/>
            <person name="Ivanova N."/>
            <person name="Mavromatis K."/>
            <person name="Mikhailova N."/>
            <person name="Ovchinnikova G."/>
            <person name="Pati A."/>
            <person name="Chen A."/>
            <person name="Palaniappan K."/>
            <person name="Djao O.D."/>
            <person name="Land M."/>
            <person name="Hauser L."/>
            <person name="Chang Y.J."/>
            <person name="Jeffries C.D."/>
            <person name="Brettin T."/>
            <person name="Han C."/>
            <person name="Detter J.C."/>
            <person name="Rohde M."/>
            <person name="Goker M."/>
            <person name="Woyke T."/>
            <person name="Bristow J."/>
            <person name="Eisen J.A."/>
            <person name="Markowitz V."/>
            <person name="Hugenholtz P."/>
            <person name="Klenk H.P."/>
            <person name="Kyrpides N.C."/>
        </authorList>
    </citation>
    <scope>NUCLEOTIDE SEQUENCE [LARGE SCALE GENOMIC DNA]</scope>
    <source>
        <strain evidence="5">ATCC 19995 / DSM 43183 / JCM 3096 / KCTC 9072 / NBRC 15933 / NCIMB 10081 / Henssen B9</strain>
    </source>
</reference>
<dbReference type="Pfam" id="PF03713">
    <property type="entry name" value="DUF305"/>
    <property type="match status" value="1"/>
</dbReference>
<dbReference type="PANTHER" id="PTHR36933:SF1">
    <property type="entry name" value="SLL0788 PROTEIN"/>
    <property type="match status" value="1"/>
</dbReference>
<dbReference type="Gene3D" id="1.20.1260.10">
    <property type="match status" value="1"/>
</dbReference>
<feature type="domain" description="DUF305" evidence="3">
    <location>
        <begin position="61"/>
        <end position="217"/>
    </location>
</feature>
<protein>
    <recommendedName>
        <fullName evidence="3">DUF305 domain-containing protein</fullName>
    </recommendedName>
</protein>